<accession>A0A1X7PZL5</accession>
<dbReference type="Proteomes" id="UP000193083">
    <property type="component" value="Unassembled WGS sequence"/>
</dbReference>
<protein>
    <submittedName>
        <fullName evidence="1">Uncharacterized protein</fullName>
    </submittedName>
</protein>
<keyword evidence="2" id="KW-1185">Reference proteome</keyword>
<dbReference type="AlphaFoldDB" id="A0A1X7PZL5"/>
<dbReference type="EMBL" id="FXBL01000004">
    <property type="protein sequence ID" value="SMH56973.1"/>
    <property type="molecule type" value="Genomic_DNA"/>
</dbReference>
<sequence length="82" mass="8558">MVCINRCRGDQTSIMAQSAPRQSDLPPVFFARQIACLSRQEVPLFGCVALGLVGRFGVAGGGFAAEVGEGENAALVEICAND</sequence>
<name>A0A1X7PZL5_9HYPH</name>
<evidence type="ECO:0000313" key="1">
    <source>
        <dbReference type="EMBL" id="SMH56973.1"/>
    </source>
</evidence>
<evidence type="ECO:0000313" key="2">
    <source>
        <dbReference type="Proteomes" id="UP000193083"/>
    </source>
</evidence>
<proteinExistence type="predicted"/>
<reference evidence="1 2" key="1">
    <citation type="submission" date="2017-04" db="EMBL/GenBank/DDBJ databases">
        <authorList>
            <person name="Afonso C.L."/>
            <person name="Miller P.J."/>
            <person name="Scott M.A."/>
            <person name="Spackman E."/>
            <person name="Goraichik I."/>
            <person name="Dimitrov K.M."/>
            <person name="Suarez D.L."/>
            <person name="Swayne D.E."/>
        </authorList>
    </citation>
    <scope>NUCLEOTIDE SEQUENCE [LARGE SCALE GENOMIC DNA]</scope>
    <source>
        <strain evidence="1 2">B5P</strain>
    </source>
</reference>
<gene>
    <name evidence="1" type="ORF">SAMN02982922_5638</name>
</gene>
<organism evidence="1 2">
    <name type="scientific">Mesorhizobium australicum</name>
    <dbReference type="NCBI Taxonomy" id="536018"/>
    <lineage>
        <taxon>Bacteria</taxon>
        <taxon>Pseudomonadati</taxon>
        <taxon>Pseudomonadota</taxon>
        <taxon>Alphaproteobacteria</taxon>
        <taxon>Hyphomicrobiales</taxon>
        <taxon>Phyllobacteriaceae</taxon>
        <taxon>Mesorhizobium</taxon>
    </lineage>
</organism>